<evidence type="ECO:0000313" key="2">
    <source>
        <dbReference type="EMBL" id="VFQ67245.1"/>
    </source>
</evidence>
<dbReference type="AlphaFoldDB" id="A0A484KRX6"/>
<feature type="signal peptide" evidence="1">
    <location>
        <begin position="1"/>
        <end position="26"/>
    </location>
</feature>
<keyword evidence="1" id="KW-0732">Signal</keyword>
<proteinExistence type="predicted"/>
<gene>
    <name evidence="2" type="ORF">CCAM_LOCUS9021</name>
</gene>
<protein>
    <submittedName>
        <fullName evidence="2">Uncharacterized protein</fullName>
    </submittedName>
</protein>
<evidence type="ECO:0000256" key="1">
    <source>
        <dbReference type="SAM" id="SignalP"/>
    </source>
</evidence>
<evidence type="ECO:0000313" key="3">
    <source>
        <dbReference type="Proteomes" id="UP000595140"/>
    </source>
</evidence>
<sequence length="301" mass="33079">MHGEMGGSGFLVLCFVSVLAMRRCFAVDVNNPAEVQLLTRTVSNKLKNFTALFGDKITDQLGFCIENVRKVLAILIPCSYFCCLDTRIEHSNSCTTKTATSFGPLIPQVSGSTQLPDHRPKLGLQPFVASSFTEGTQSVCPNALRENPMLSEMNSALGKSSWGVVVEDITHWSIVHFPTRMHLPPYPQSVTKEVSALVRGQQVNQQGSSMEDFPLLPALKSQPSSSILLPLVATTTGPVWAWHQRGQGAPSFAQNLAPKVAHMQMVLPLLPDRKVIMHRNTPTVRFKQSEEGIHSATVRFN</sequence>
<reference evidence="2 3" key="1">
    <citation type="submission" date="2018-04" db="EMBL/GenBank/DDBJ databases">
        <authorList>
            <person name="Vogel A."/>
        </authorList>
    </citation>
    <scope>NUCLEOTIDE SEQUENCE [LARGE SCALE GENOMIC DNA]</scope>
</reference>
<dbReference type="EMBL" id="OOIL02000581">
    <property type="protein sequence ID" value="VFQ67245.1"/>
    <property type="molecule type" value="Genomic_DNA"/>
</dbReference>
<feature type="chain" id="PRO_5019791340" evidence="1">
    <location>
        <begin position="27"/>
        <end position="301"/>
    </location>
</feature>
<keyword evidence="3" id="KW-1185">Reference proteome</keyword>
<accession>A0A484KRX6</accession>
<dbReference type="Proteomes" id="UP000595140">
    <property type="component" value="Unassembled WGS sequence"/>
</dbReference>
<name>A0A484KRX6_9ASTE</name>
<organism evidence="2 3">
    <name type="scientific">Cuscuta campestris</name>
    <dbReference type="NCBI Taxonomy" id="132261"/>
    <lineage>
        <taxon>Eukaryota</taxon>
        <taxon>Viridiplantae</taxon>
        <taxon>Streptophyta</taxon>
        <taxon>Embryophyta</taxon>
        <taxon>Tracheophyta</taxon>
        <taxon>Spermatophyta</taxon>
        <taxon>Magnoliopsida</taxon>
        <taxon>eudicotyledons</taxon>
        <taxon>Gunneridae</taxon>
        <taxon>Pentapetalae</taxon>
        <taxon>asterids</taxon>
        <taxon>lamiids</taxon>
        <taxon>Solanales</taxon>
        <taxon>Convolvulaceae</taxon>
        <taxon>Cuscuteae</taxon>
        <taxon>Cuscuta</taxon>
        <taxon>Cuscuta subgen. Grammica</taxon>
        <taxon>Cuscuta sect. Cleistogrammica</taxon>
    </lineage>
</organism>